<comment type="caution">
    <text evidence="3">The sequence shown here is derived from an EMBL/GenBank/DDBJ whole genome shotgun (WGS) entry which is preliminary data.</text>
</comment>
<evidence type="ECO:0000256" key="2">
    <source>
        <dbReference type="SAM" id="MobiDB-lite"/>
    </source>
</evidence>
<accession>A0ABR0SZH5</accession>
<keyword evidence="1" id="KW-0175">Coiled coil</keyword>
<sequence>MSSNSLPRHPSDHGPSHGSADPRTRLLPHPSFSLEPYSSTRSGSYKATYAFWLRELGELREEIRLVCEETPHTQQEARLAREEVRLAREEIRMTREETRLIRQEARLAQARAQKEIQEVARQLREEMHIMCAEIEAIRVNHFSLSVDSNSEAHMSSQPLPPYASPITPRAMVVDQVQADLERSG</sequence>
<feature type="compositionally biased region" description="Basic and acidic residues" evidence="2">
    <location>
        <begin position="9"/>
        <end position="24"/>
    </location>
</feature>
<organism evidence="3 4">
    <name type="scientific">Cladobotryum mycophilum</name>
    <dbReference type="NCBI Taxonomy" id="491253"/>
    <lineage>
        <taxon>Eukaryota</taxon>
        <taxon>Fungi</taxon>
        <taxon>Dikarya</taxon>
        <taxon>Ascomycota</taxon>
        <taxon>Pezizomycotina</taxon>
        <taxon>Sordariomycetes</taxon>
        <taxon>Hypocreomycetidae</taxon>
        <taxon>Hypocreales</taxon>
        <taxon>Hypocreaceae</taxon>
        <taxon>Cladobotryum</taxon>
    </lineage>
</organism>
<dbReference type="Proteomes" id="UP001338125">
    <property type="component" value="Unassembled WGS sequence"/>
</dbReference>
<reference evidence="3 4" key="1">
    <citation type="submission" date="2024-01" db="EMBL/GenBank/DDBJ databases">
        <title>Complete genome of Cladobotryum mycophilum ATHUM6906.</title>
        <authorList>
            <person name="Christinaki A.C."/>
            <person name="Myridakis A.I."/>
            <person name="Kouvelis V.N."/>
        </authorList>
    </citation>
    <scope>NUCLEOTIDE SEQUENCE [LARGE SCALE GENOMIC DNA]</scope>
    <source>
        <strain evidence="3 4">ATHUM6906</strain>
    </source>
</reference>
<protein>
    <submittedName>
        <fullName evidence="3">Uncharacterized protein</fullName>
    </submittedName>
</protein>
<feature type="coiled-coil region" evidence="1">
    <location>
        <begin position="72"/>
        <end position="122"/>
    </location>
</feature>
<evidence type="ECO:0000313" key="4">
    <source>
        <dbReference type="Proteomes" id="UP001338125"/>
    </source>
</evidence>
<keyword evidence="4" id="KW-1185">Reference proteome</keyword>
<evidence type="ECO:0000256" key="1">
    <source>
        <dbReference type="SAM" id="Coils"/>
    </source>
</evidence>
<name>A0ABR0SZH5_9HYPO</name>
<evidence type="ECO:0000313" key="3">
    <source>
        <dbReference type="EMBL" id="KAK5997518.1"/>
    </source>
</evidence>
<proteinExistence type="predicted"/>
<dbReference type="EMBL" id="JAVFKD010000002">
    <property type="protein sequence ID" value="KAK5997518.1"/>
    <property type="molecule type" value="Genomic_DNA"/>
</dbReference>
<gene>
    <name evidence="3" type="ORF">PT974_02881</name>
</gene>
<feature type="region of interest" description="Disordered" evidence="2">
    <location>
        <begin position="1"/>
        <end position="41"/>
    </location>
</feature>